<name>A0A848LV62_9BACT</name>
<evidence type="ECO:0000259" key="1">
    <source>
        <dbReference type="Pfam" id="PF14534"/>
    </source>
</evidence>
<dbReference type="EMBL" id="JABBJJ010000330">
    <property type="protein sequence ID" value="NMO21521.1"/>
    <property type="molecule type" value="Genomic_DNA"/>
</dbReference>
<dbReference type="Gene3D" id="3.10.450.50">
    <property type="match status" value="1"/>
</dbReference>
<dbReference type="AlphaFoldDB" id="A0A848LV62"/>
<evidence type="ECO:0000313" key="3">
    <source>
        <dbReference type="Proteomes" id="UP000518300"/>
    </source>
</evidence>
<organism evidence="2 3">
    <name type="scientific">Pyxidicoccus fallax</name>
    <dbReference type="NCBI Taxonomy" id="394095"/>
    <lineage>
        <taxon>Bacteria</taxon>
        <taxon>Pseudomonadati</taxon>
        <taxon>Myxococcota</taxon>
        <taxon>Myxococcia</taxon>
        <taxon>Myxococcales</taxon>
        <taxon>Cystobacterineae</taxon>
        <taxon>Myxococcaceae</taxon>
        <taxon>Pyxidicoccus</taxon>
    </lineage>
</organism>
<dbReference type="SUPFAM" id="SSF54427">
    <property type="entry name" value="NTF2-like"/>
    <property type="match status" value="1"/>
</dbReference>
<sequence length="143" mass="15567">MSPETAQARHRALLELEQSVTQAIRQRDGARLRELLPGDFVFRGPGDVETDREAFIASVAAIPGDILSLEMPITRAHVFGDTGVLTGLQLARVRLPDGTEVTDRQTFTDVCQWRDGKWWMVLAHSLPAAPEATEGTPPGPAAP</sequence>
<reference evidence="2 3" key="1">
    <citation type="submission" date="2020-04" db="EMBL/GenBank/DDBJ databases">
        <title>Draft genome of Pyxidicoccus fallax type strain.</title>
        <authorList>
            <person name="Whitworth D.E."/>
        </authorList>
    </citation>
    <scope>NUCLEOTIDE SEQUENCE [LARGE SCALE GENOMIC DNA]</scope>
    <source>
        <strain evidence="2 3">DSM 14698</strain>
    </source>
</reference>
<dbReference type="Proteomes" id="UP000518300">
    <property type="component" value="Unassembled WGS sequence"/>
</dbReference>
<dbReference type="InterPro" id="IPR027843">
    <property type="entry name" value="DUF4440"/>
</dbReference>
<proteinExistence type="predicted"/>
<keyword evidence="3" id="KW-1185">Reference proteome</keyword>
<accession>A0A848LV62</accession>
<protein>
    <submittedName>
        <fullName evidence="2">Nuclear transport factor 2 family protein</fullName>
    </submittedName>
</protein>
<feature type="domain" description="DUF4440" evidence="1">
    <location>
        <begin position="13"/>
        <end position="120"/>
    </location>
</feature>
<gene>
    <name evidence="2" type="ORF">HG543_42750</name>
</gene>
<comment type="caution">
    <text evidence="2">The sequence shown here is derived from an EMBL/GenBank/DDBJ whole genome shotgun (WGS) entry which is preliminary data.</text>
</comment>
<evidence type="ECO:0000313" key="2">
    <source>
        <dbReference type="EMBL" id="NMO21521.1"/>
    </source>
</evidence>
<dbReference type="InterPro" id="IPR032710">
    <property type="entry name" value="NTF2-like_dom_sf"/>
</dbReference>
<dbReference type="Pfam" id="PF14534">
    <property type="entry name" value="DUF4440"/>
    <property type="match status" value="1"/>
</dbReference>